<evidence type="ECO:0000313" key="2">
    <source>
        <dbReference type="EMBL" id="TFK27588.1"/>
    </source>
</evidence>
<dbReference type="EMBL" id="ML210163">
    <property type="protein sequence ID" value="TFK27588.1"/>
    <property type="molecule type" value="Genomic_DNA"/>
</dbReference>
<dbReference type="OrthoDB" id="10648692at2759"/>
<organism evidence="2 3">
    <name type="scientific">Coprinopsis marcescibilis</name>
    <name type="common">Agaric fungus</name>
    <name type="synonym">Psathyrella marcescibilis</name>
    <dbReference type="NCBI Taxonomy" id="230819"/>
    <lineage>
        <taxon>Eukaryota</taxon>
        <taxon>Fungi</taxon>
        <taxon>Dikarya</taxon>
        <taxon>Basidiomycota</taxon>
        <taxon>Agaricomycotina</taxon>
        <taxon>Agaricomycetes</taxon>
        <taxon>Agaricomycetidae</taxon>
        <taxon>Agaricales</taxon>
        <taxon>Agaricineae</taxon>
        <taxon>Psathyrellaceae</taxon>
        <taxon>Coprinopsis</taxon>
    </lineage>
</organism>
<dbReference type="AlphaFoldDB" id="A0A5C3L4G6"/>
<feature type="region of interest" description="Disordered" evidence="1">
    <location>
        <begin position="1"/>
        <end position="37"/>
    </location>
</feature>
<feature type="compositionally biased region" description="Basic and acidic residues" evidence="1">
    <location>
        <begin position="80"/>
        <end position="90"/>
    </location>
</feature>
<sequence length="158" mass="17743">MFKRRSSDRPSTPKLASVALPQTFSPEPRLHTGYSPVHEFKPAKMPFSLFKSFNNKPSPPAAEPQQYHHHQYTAPAMHSRQQDQWDETRGRRASLRRTPSEHGEWRCIQSRLECATDSATRCHDLAAISAARVGSTIDVNRIVVCASPFAPSNCFGTP</sequence>
<accession>A0A5C3L4G6</accession>
<reference evidence="2 3" key="1">
    <citation type="journal article" date="2019" name="Nat. Ecol. Evol.">
        <title>Megaphylogeny resolves global patterns of mushroom evolution.</title>
        <authorList>
            <person name="Varga T."/>
            <person name="Krizsan K."/>
            <person name="Foldi C."/>
            <person name="Dima B."/>
            <person name="Sanchez-Garcia M."/>
            <person name="Sanchez-Ramirez S."/>
            <person name="Szollosi G.J."/>
            <person name="Szarkandi J.G."/>
            <person name="Papp V."/>
            <person name="Albert L."/>
            <person name="Andreopoulos W."/>
            <person name="Angelini C."/>
            <person name="Antonin V."/>
            <person name="Barry K.W."/>
            <person name="Bougher N.L."/>
            <person name="Buchanan P."/>
            <person name="Buyck B."/>
            <person name="Bense V."/>
            <person name="Catcheside P."/>
            <person name="Chovatia M."/>
            <person name="Cooper J."/>
            <person name="Damon W."/>
            <person name="Desjardin D."/>
            <person name="Finy P."/>
            <person name="Geml J."/>
            <person name="Haridas S."/>
            <person name="Hughes K."/>
            <person name="Justo A."/>
            <person name="Karasinski D."/>
            <person name="Kautmanova I."/>
            <person name="Kiss B."/>
            <person name="Kocsube S."/>
            <person name="Kotiranta H."/>
            <person name="LaButti K.M."/>
            <person name="Lechner B.E."/>
            <person name="Liimatainen K."/>
            <person name="Lipzen A."/>
            <person name="Lukacs Z."/>
            <person name="Mihaltcheva S."/>
            <person name="Morgado L.N."/>
            <person name="Niskanen T."/>
            <person name="Noordeloos M.E."/>
            <person name="Ohm R.A."/>
            <person name="Ortiz-Santana B."/>
            <person name="Ovrebo C."/>
            <person name="Racz N."/>
            <person name="Riley R."/>
            <person name="Savchenko A."/>
            <person name="Shiryaev A."/>
            <person name="Soop K."/>
            <person name="Spirin V."/>
            <person name="Szebenyi C."/>
            <person name="Tomsovsky M."/>
            <person name="Tulloss R.E."/>
            <person name="Uehling J."/>
            <person name="Grigoriev I.V."/>
            <person name="Vagvolgyi C."/>
            <person name="Papp T."/>
            <person name="Martin F.M."/>
            <person name="Miettinen O."/>
            <person name="Hibbett D.S."/>
            <person name="Nagy L.G."/>
        </authorList>
    </citation>
    <scope>NUCLEOTIDE SEQUENCE [LARGE SCALE GENOMIC DNA]</scope>
    <source>
        <strain evidence="2 3">CBS 121175</strain>
    </source>
</reference>
<dbReference type="Proteomes" id="UP000307440">
    <property type="component" value="Unassembled WGS sequence"/>
</dbReference>
<gene>
    <name evidence="2" type="ORF">FA15DRAFT_666259</name>
</gene>
<feature type="region of interest" description="Disordered" evidence="1">
    <location>
        <begin position="51"/>
        <end position="99"/>
    </location>
</feature>
<keyword evidence="3" id="KW-1185">Reference proteome</keyword>
<protein>
    <submittedName>
        <fullName evidence="2">Uncharacterized protein</fullName>
    </submittedName>
</protein>
<evidence type="ECO:0000313" key="3">
    <source>
        <dbReference type="Proteomes" id="UP000307440"/>
    </source>
</evidence>
<evidence type="ECO:0000256" key="1">
    <source>
        <dbReference type="SAM" id="MobiDB-lite"/>
    </source>
</evidence>
<proteinExistence type="predicted"/>
<name>A0A5C3L4G6_COPMA</name>